<evidence type="ECO:0000313" key="15">
    <source>
        <dbReference type="EMBL" id="KAI5078576.1"/>
    </source>
</evidence>
<keyword evidence="10" id="KW-0278">Fertilization</keyword>
<dbReference type="InterPro" id="IPR040326">
    <property type="entry name" value="HAP2/GCS1"/>
</dbReference>
<keyword evidence="9" id="KW-1015">Disulfide bond</keyword>
<evidence type="ECO:0000256" key="12">
    <source>
        <dbReference type="SAM" id="Phobius"/>
    </source>
</evidence>
<evidence type="ECO:0000259" key="14">
    <source>
        <dbReference type="Pfam" id="PF10699"/>
    </source>
</evidence>
<dbReference type="Proteomes" id="UP000886520">
    <property type="component" value="Chromosome 6"/>
</dbReference>
<keyword evidence="3" id="KW-1003">Cell membrane</keyword>
<dbReference type="InterPro" id="IPR018928">
    <property type="entry name" value="HAP2/GCS1_dom"/>
</dbReference>
<comment type="subcellular location">
    <subcellularLocation>
        <location evidence="1">Cell membrane</location>
        <topology evidence="1">Single-pass type I membrane protein</topology>
    </subcellularLocation>
</comment>
<proteinExistence type="inferred from homology"/>
<dbReference type="GO" id="GO:0005886">
    <property type="term" value="C:plasma membrane"/>
    <property type="evidence" value="ECO:0007669"/>
    <property type="project" value="UniProtKB-SubCell"/>
</dbReference>
<evidence type="ECO:0000256" key="13">
    <source>
        <dbReference type="SAM" id="SignalP"/>
    </source>
</evidence>
<protein>
    <recommendedName>
        <fullName evidence="14">Generative cell specific-1/HAP2 domain-containing protein</fullName>
    </recommendedName>
</protein>
<dbReference type="OrthoDB" id="272303at2759"/>
<dbReference type="Pfam" id="PF10699">
    <property type="entry name" value="HAP2-GCS1"/>
    <property type="match status" value="3"/>
</dbReference>
<feature type="domain" description="Generative cell specific-1/HAP2" evidence="14">
    <location>
        <begin position="46"/>
        <end position="208"/>
    </location>
</feature>
<reference evidence="15" key="1">
    <citation type="submission" date="2021-01" db="EMBL/GenBank/DDBJ databases">
        <title>Adiantum capillus-veneris genome.</title>
        <authorList>
            <person name="Fang Y."/>
            <person name="Liao Q."/>
        </authorList>
    </citation>
    <scope>NUCLEOTIDE SEQUENCE</scope>
    <source>
        <strain evidence="15">H3</strain>
        <tissue evidence="15">Leaf</tissue>
    </source>
</reference>
<sequence length="630" mass="68373">MESTPPLLKLLAVLLSITSLGIRSSWCAILSKSNIEKCDRTTSKDLKCSQKIVVQLAVAAGKSAEEDEITATIDTVSNGTFTQSLQDPQIIRISKSSVGYAYPLEYLQNFNRQPYEEYRRVDECKPEQCWDGNPPQSNKKIYWGICCLCGGDSHHRGVNAKCGASKLDYGHIGRKGTRHCLKWHPQWFPTFIIGLATMEFNIYVDISIGYGNSARGINASEWLIIDRHKYTESGAVCDLIGSSYEAFTLVNVPCTRSVGYCLSYQLGDYIKAHNIEILLIPLNQTQNSIVVLELSADNLEFIVSRSPGKIISVKSSKFAALSHDGYSDVTVVNTGELVAAFTLGVDCPVGIQASPAVTMSLRPNEPKTQHFELNAESSTSQTFNCSVRLRDSEGEVADVIDAYVSVTATQFTNVSKIQSEGVSMKGERVRNGGGILGFVGNALGGVFSFTKSIAGNLAGAFAKLGISLISSIFGPNIGALIEGFVHGISSLMNWILGGFGIGSLFGSGQCNCAGDFDVLCILANFCFSKMIGLLGFLLVLVGVVMSVVSLHRMGLLGPLGRCMGRCCLFPLRGCKKKDGENRGRDEEEDDNVQPNAKPYRNPPQLMPIPAQHMAPWTMMPSASPYGYGYQ</sequence>
<dbReference type="GO" id="GO:0008289">
    <property type="term" value="F:lipid binding"/>
    <property type="evidence" value="ECO:0007669"/>
    <property type="project" value="UniProtKB-KW"/>
</dbReference>
<feature type="region of interest" description="Disordered" evidence="11">
    <location>
        <begin position="578"/>
        <end position="605"/>
    </location>
</feature>
<keyword evidence="7" id="KW-0446">Lipid-binding</keyword>
<feature type="transmembrane region" description="Helical" evidence="12">
    <location>
        <begin position="530"/>
        <end position="551"/>
    </location>
</feature>
<dbReference type="PANTHER" id="PTHR31764:SF0">
    <property type="entry name" value="GENERATIVE CELL SPECIFIC-1_HAP2 DOMAIN-CONTAINING PROTEIN"/>
    <property type="match status" value="1"/>
</dbReference>
<keyword evidence="4 12" id="KW-0812">Transmembrane</keyword>
<name>A0A9D4V376_ADICA</name>
<keyword evidence="6 12" id="KW-1133">Transmembrane helix</keyword>
<comment type="similarity">
    <text evidence="2">Belongs to the HAP2/GCS1 family.</text>
</comment>
<keyword evidence="16" id="KW-1185">Reference proteome</keyword>
<evidence type="ECO:0000313" key="16">
    <source>
        <dbReference type="Proteomes" id="UP000886520"/>
    </source>
</evidence>
<comment type="caution">
    <text evidence="15">The sequence shown here is derived from an EMBL/GenBank/DDBJ whole genome shotgun (WGS) entry which is preliminary data.</text>
</comment>
<evidence type="ECO:0000256" key="10">
    <source>
        <dbReference type="ARBA" id="ARBA00023279"/>
    </source>
</evidence>
<evidence type="ECO:0000256" key="11">
    <source>
        <dbReference type="SAM" id="MobiDB-lite"/>
    </source>
</evidence>
<dbReference type="PANTHER" id="PTHR31764">
    <property type="entry name" value="PROTEIN HAPLESS 2"/>
    <property type="match status" value="1"/>
</dbReference>
<evidence type="ECO:0000256" key="8">
    <source>
        <dbReference type="ARBA" id="ARBA00023136"/>
    </source>
</evidence>
<evidence type="ECO:0000256" key="5">
    <source>
        <dbReference type="ARBA" id="ARBA00022729"/>
    </source>
</evidence>
<feature type="domain" description="Generative cell specific-1/HAP2" evidence="14">
    <location>
        <begin position="216"/>
        <end position="272"/>
    </location>
</feature>
<dbReference type="EMBL" id="JABFUD020000006">
    <property type="protein sequence ID" value="KAI5078576.1"/>
    <property type="molecule type" value="Genomic_DNA"/>
</dbReference>
<dbReference type="AlphaFoldDB" id="A0A9D4V376"/>
<evidence type="ECO:0000256" key="6">
    <source>
        <dbReference type="ARBA" id="ARBA00022989"/>
    </source>
</evidence>
<feature type="domain" description="Generative cell specific-1/HAP2" evidence="14">
    <location>
        <begin position="277"/>
        <end position="526"/>
    </location>
</feature>
<feature type="signal peptide" evidence="13">
    <location>
        <begin position="1"/>
        <end position="27"/>
    </location>
</feature>
<keyword evidence="5 13" id="KW-0732">Signal</keyword>
<evidence type="ECO:0000256" key="7">
    <source>
        <dbReference type="ARBA" id="ARBA00023121"/>
    </source>
</evidence>
<evidence type="ECO:0000256" key="1">
    <source>
        <dbReference type="ARBA" id="ARBA00004251"/>
    </source>
</evidence>
<feature type="chain" id="PRO_5039699721" description="Generative cell specific-1/HAP2 domain-containing protein" evidence="13">
    <location>
        <begin position="28"/>
        <end position="630"/>
    </location>
</feature>
<evidence type="ECO:0000256" key="3">
    <source>
        <dbReference type="ARBA" id="ARBA00022475"/>
    </source>
</evidence>
<organism evidence="15 16">
    <name type="scientific">Adiantum capillus-veneris</name>
    <name type="common">Maidenhair fern</name>
    <dbReference type="NCBI Taxonomy" id="13818"/>
    <lineage>
        <taxon>Eukaryota</taxon>
        <taxon>Viridiplantae</taxon>
        <taxon>Streptophyta</taxon>
        <taxon>Embryophyta</taxon>
        <taxon>Tracheophyta</taxon>
        <taxon>Polypodiopsida</taxon>
        <taxon>Polypodiidae</taxon>
        <taxon>Polypodiales</taxon>
        <taxon>Pteridineae</taxon>
        <taxon>Pteridaceae</taxon>
        <taxon>Vittarioideae</taxon>
        <taxon>Adiantum</taxon>
    </lineage>
</organism>
<evidence type="ECO:0000256" key="4">
    <source>
        <dbReference type="ARBA" id="ARBA00022692"/>
    </source>
</evidence>
<evidence type="ECO:0000256" key="9">
    <source>
        <dbReference type="ARBA" id="ARBA00023157"/>
    </source>
</evidence>
<gene>
    <name evidence="15" type="ORF">GOP47_0006247</name>
</gene>
<evidence type="ECO:0000256" key="2">
    <source>
        <dbReference type="ARBA" id="ARBA00010929"/>
    </source>
</evidence>
<keyword evidence="8 12" id="KW-0472">Membrane</keyword>
<accession>A0A9D4V376</accession>
<dbReference type="GO" id="GO:0007338">
    <property type="term" value="P:single fertilization"/>
    <property type="evidence" value="ECO:0007669"/>
    <property type="project" value="UniProtKB-KW"/>
</dbReference>